<keyword evidence="2" id="KW-0808">Transferase</keyword>
<feature type="domain" description="Glycosyl transferase CAP10" evidence="1">
    <location>
        <begin position="291"/>
        <end position="557"/>
    </location>
</feature>
<sequence length="572" mass="64868">MRASLRLAGLVACVIAIGWFLHTRLYNPSATRLDLPECHDDQPHDISSLIKNATAAWNGKVARQSKTLAEAAAQYRSRRGRHPPPGFDKWYERAARSDAVILEDFFDQIYHDLELFWGIQAPDIRASISKWSSILQIRNGQAVMVGKGGGRSRAWSKLVAQVARFAPDMDLALNDLDEPVVMTSRKTVDNAMYHASIQFKRMVAKPLSDFVQVSGTQHNTSQSVSIGRLPPPAKWSSKLDEFHKAMHEACPLPSALRNNDTTDAQHVGVKNTSTVAANVTSQTDICEQPQLMKSHGYLIKPASINFTTSLIPIFSTAKINVNNDILLPDPAYFESSSHSGKDFWGDWSNSFSWSRKTDGLVWRGAGTGGAACAKEWPQYHRHRFVVRLNGTSIDNHHESIETLSSWLCDHADVSFTKLYCDRMTPIAEHFSVAEPMKMRDQYRWKYLPDIDGNTLSGRFRAFMRSNSAVLKATIFTEWHDARLMPWKHYIPLEMSFENIYEIMGYFLGYPGQCAHDREGERIAREGRKWAEKTLRKEDMLIYVHRLLLEYARITNDDRDRLGYVQDLLGAGT</sequence>
<reference evidence="3" key="1">
    <citation type="journal article" date="2012" name="PLoS Genet.">
        <title>The genomes of the fungal plant pathogens Cladosporium fulvum and Dothistroma septosporum reveal adaptation to different hosts and lifestyles but also signatures of common ancestry.</title>
        <authorList>
            <person name="de Wit P.J.G.M."/>
            <person name="van der Burgt A."/>
            <person name="Oekmen B."/>
            <person name="Stergiopoulos I."/>
            <person name="Abd-Elsalam K.A."/>
            <person name="Aerts A.L."/>
            <person name="Bahkali A.H."/>
            <person name="Beenen H.G."/>
            <person name="Chettri P."/>
            <person name="Cox M.P."/>
            <person name="Datema E."/>
            <person name="de Vries R.P."/>
            <person name="Dhillon B."/>
            <person name="Ganley A.R."/>
            <person name="Griffiths S.A."/>
            <person name="Guo Y."/>
            <person name="Hamelin R.C."/>
            <person name="Henrissat B."/>
            <person name="Kabir M.S."/>
            <person name="Jashni M.K."/>
            <person name="Kema G."/>
            <person name="Klaubauf S."/>
            <person name="Lapidus A."/>
            <person name="Levasseur A."/>
            <person name="Lindquist E."/>
            <person name="Mehrabi R."/>
            <person name="Ohm R.A."/>
            <person name="Owen T.J."/>
            <person name="Salamov A."/>
            <person name="Schwelm A."/>
            <person name="Schijlen E."/>
            <person name="Sun H."/>
            <person name="van den Burg H.A."/>
            <person name="van Ham R.C.H.J."/>
            <person name="Zhang S."/>
            <person name="Goodwin S.B."/>
            <person name="Grigoriev I.V."/>
            <person name="Collemare J."/>
            <person name="Bradshaw R.E."/>
        </authorList>
    </citation>
    <scope>NUCLEOTIDE SEQUENCE [LARGE SCALE GENOMIC DNA]</scope>
    <source>
        <strain evidence="3">NZE10 / CBS 128990</strain>
    </source>
</reference>
<dbReference type="GO" id="GO:0016740">
    <property type="term" value="F:transferase activity"/>
    <property type="evidence" value="ECO:0007669"/>
    <property type="project" value="UniProtKB-KW"/>
</dbReference>
<dbReference type="PANTHER" id="PTHR12203:SF22">
    <property type="entry name" value="CAPSULE ASSOCIATED PROTEIN"/>
    <property type="match status" value="1"/>
</dbReference>
<reference evidence="2 3" key="2">
    <citation type="journal article" date="2012" name="PLoS Pathog.">
        <title>Diverse lifestyles and strategies of plant pathogenesis encoded in the genomes of eighteen Dothideomycetes fungi.</title>
        <authorList>
            <person name="Ohm R.A."/>
            <person name="Feau N."/>
            <person name="Henrissat B."/>
            <person name="Schoch C.L."/>
            <person name="Horwitz B.A."/>
            <person name="Barry K.W."/>
            <person name="Condon B.J."/>
            <person name="Copeland A.C."/>
            <person name="Dhillon B."/>
            <person name="Glaser F."/>
            <person name="Hesse C.N."/>
            <person name="Kosti I."/>
            <person name="LaButti K."/>
            <person name="Lindquist E.A."/>
            <person name="Lucas S."/>
            <person name="Salamov A.A."/>
            <person name="Bradshaw R.E."/>
            <person name="Ciuffetti L."/>
            <person name="Hamelin R.C."/>
            <person name="Kema G.H.J."/>
            <person name="Lawrence C."/>
            <person name="Scott J.A."/>
            <person name="Spatafora J.W."/>
            <person name="Turgeon B.G."/>
            <person name="de Wit P.J.G.M."/>
            <person name="Zhong S."/>
            <person name="Goodwin S.B."/>
            <person name="Grigoriev I.V."/>
        </authorList>
    </citation>
    <scope>NUCLEOTIDE SEQUENCE [LARGE SCALE GENOMIC DNA]</scope>
    <source>
        <strain evidence="3">NZE10 / CBS 128990</strain>
    </source>
</reference>
<dbReference type="OMA" id="TIFTEWH"/>
<dbReference type="Proteomes" id="UP000016933">
    <property type="component" value="Unassembled WGS sequence"/>
</dbReference>
<dbReference type="InterPro" id="IPR006598">
    <property type="entry name" value="CAP10"/>
</dbReference>
<accession>M2XKL7</accession>
<evidence type="ECO:0000259" key="1">
    <source>
        <dbReference type="SMART" id="SM00672"/>
    </source>
</evidence>
<dbReference type="OrthoDB" id="541052at2759"/>
<evidence type="ECO:0000313" key="3">
    <source>
        <dbReference type="Proteomes" id="UP000016933"/>
    </source>
</evidence>
<evidence type="ECO:0000313" key="2">
    <source>
        <dbReference type="EMBL" id="EME43042.1"/>
    </source>
</evidence>
<proteinExistence type="predicted"/>
<dbReference type="AlphaFoldDB" id="M2XKL7"/>
<dbReference type="PANTHER" id="PTHR12203">
    <property type="entry name" value="KDEL LYS-ASP-GLU-LEU CONTAINING - RELATED"/>
    <property type="match status" value="1"/>
</dbReference>
<name>M2XKL7_DOTSN</name>
<dbReference type="Pfam" id="PF05686">
    <property type="entry name" value="Glyco_transf_90"/>
    <property type="match status" value="1"/>
</dbReference>
<dbReference type="eggNOG" id="KOG2458">
    <property type="taxonomic scope" value="Eukaryota"/>
</dbReference>
<organism evidence="2 3">
    <name type="scientific">Dothistroma septosporum (strain NZE10 / CBS 128990)</name>
    <name type="common">Red band needle blight fungus</name>
    <name type="synonym">Mycosphaerella pini</name>
    <dbReference type="NCBI Taxonomy" id="675120"/>
    <lineage>
        <taxon>Eukaryota</taxon>
        <taxon>Fungi</taxon>
        <taxon>Dikarya</taxon>
        <taxon>Ascomycota</taxon>
        <taxon>Pezizomycotina</taxon>
        <taxon>Dothideomycetes</taxon>
        <taxon>Dothideomycetidae</taxon>
        <taxon>Mycosphaerellales</taxon>
        <taxon>Mycosphaerellaceae</taxon>
        <taxon>Dothistroma</taxon>
    </lineage>
</organism>
<dbReference type="SMART" id="SM00672">
    <property type="entry name" value="CAP10"/>
    <property type="match status" value="1"/>
</dbReference>
<dbReference type="HOGENOM" id="CLU_005027_4_2_1"/>
<keyword evidence="3" id="KW-1185">Reference proteome</keyword>
<dbReference type="EMBL" id="KB446540">
    <property type="protein sequence ID" value="EME43042.1"/>
    <property type="molecule type" value="Genomic_DNA"/>
</dbReference>
<gene>
    <name evidence="2" type="ORF">DOTSEDRAFT_131134</name>
</gene>
<dbReference type="InterPro" id="IPR051091">
    <property type="entry name" value="O-Glucosyltr/Glycosyltrsf_90"/>
</dbReference>
<protein>
    <submittedName>
        <fullName evidence="2">Glycosyltransferase family 90 protein</fullName>
    </submittedName>
</protein>